<dbReference type="InterPro" id="IPR050809">
    <property type="entry name" value="UgpAE/MalFG_permease"/>
</dbReference>
<dbReference type="AlphaFoldDB" id="A0A0D7X4D0"/>
<keyword evidence="5 7" id="KW-1133">Transmembrane helix</keyword>
<evidence type="ECO:0000256" key="3">
    <source>
        <dbReference type="ARBA" id="ARBA00022475"/>
    </source>
</evidence>
<dbReference type="RefSeq" id="WP_044645647.1">
    <property type="nucleotide sequence ID" value="NZ_JTHP01000011.1"/>
</dbReference>
<evidence type="ECO:0000256" key="2">
    <source>
        <dbReference type="ARBA" id="ARBA00022448"/>
    </source>
</evidence>
<protein>
    <submittedName>
        <fullName evidence="9">Sugar ABC transporter permease</fullName>
    </submittedName>
</protein>
<dbReference type="GO" id="GO:0005886">
    <property type="term" value="C:plasma membrane"/>
    <property type="evidence" value="ECO:0007669"/>
    <property type="project" value="UniProtKB-SubCell"/>
</dbReference>
<dbReference type="Pfam" id="PF00528">
    <property type="entry name" value="BPD_transp_1"/>
    <property type="match status" value="1"/>
</dbReference>
<feature type="transmembrane region" description="Helical" evidence="7">
    <location>
        <begin position="12"/>
        <end position="38"/>
    </location>
</feature>
<evidence type="ECO:0000256" key="6">
    <source>
        <dbReference type="ARBA" id="ARBA00023136"/>
    </source>
</evidence>
<gene>
    <name evidence="9" type="ORF">QD47_08045</name>
</gene>
<keyword evidence="2 7" id="KW-0813">Transport</keyword>
<evidence type="ECO:0000256" key="1">
    <source>
        <dbReference type="ARBA" id="ARBA00004651"/>
    </source>
</evidence>
<comment type="similarity">
    <text evidence="7">Belongs to the binding-protein-dependent transport system permease family.</text>
</comment>
<keyword evidence="3" id="KW-1003">Cell membrane</keyword>
<evidence type="ECO:0000256" key="7">
    <source>
        <dbReference type="RuleBase" id="RU363032"/>
    </source>
</evidence>
<reference evidence="9 10" key="1">
    <citation type="submission" date="2014-11" db="EMBL/GenBank/DDBJ databases">
        <title>Draft Genome Sequences of Paenibacillus polymyxa NRRL B-30509 and Paenibacillus terrae NRRL B-30644, Strains from a Poultry Environment that Produce Tridecaptin A and Paenicidins.</title>
        <authorList>
            <person name="van Belkum M.J."/>
            <person name="Lohans C.T."/>
            <person name="Vederas J.C."/>
        </authorList>
    </citation>
    <scope>NUCLEOTIDE SEQUENCE [LARGE SCALE GENOMIC DNA]</scope>
    <source>
        <strain evidence="9 10">NRRL B-30644</strain>
    </source>
</reference>
<name>A0A0D7X4D0_9BACL</name>
<comment type="caution">
    <text evidence="9">The sequence shown here is derived from an EMBL/GenBank/DDBJ whole genome shotgun (WGS) entry which is preliminary data.</text>
</comment>
<dbReference type="Proteomes" id="UP000032534">
    <property type="component" value="Unassembled WGS sequence"/>
</dbReference>
<feature type="transmembrane region" description="Helical" evidence="7">
    <location>
        <begin position="79"/>
        <end position="100"/>
    </location>
</feature>
<dbReference type="InterPro" id="IPR000515">
    <property type="entry name" value="MetI-like"/>
</dbReference>
<evidence type="ECO:0000313" key="9">
    <source>
        <dbReference type="EMBL" id="KJD46114.1"/>
    </source>
</evidence>
<dbReference type="PANTHER" id="PTHR43227">
    <property type="entry name" value="BLL4140 PROTEIN"/>
    <property type="match status" value="1"/>
</dbReference>
<dbReference type="PROSITE" id="PS50928">
    <property type="entry name" value="ABC_TM1"/>
    <property type="match status" value="1"/>
</dbReference>
<dbReference type="SUPFAM" id="SSF161098">
    <property type="entry name" value="MetI-like"/>
    <property type="match status" value="1"/>
</dbReference>
<comment type="subcellular location">
    <subcellularLocation>
        <location evidence="1 7">Cell membrane</location>
        <topology evidence="1 7">Multi-pass membrane protein</topology>
    </subcellularLocation>
</comment>
<evidence type="ECO:0000313" key="10">
    <source>
        <dbReference type="Proteomes" id="UP000032534"/>
    </source>
</evidence>
<accession>A0A0D7X4D0</accession>
<dbReference type="CDD" id="cd06261">
    <property type="entry name" value="TM_PBP2"/>
    <property type="match status" value="1"/>
</dbReference>
<proteinExistence type="inferred from homology"/>
<feature type="domain" description="ABC transmembrane type-1" evidence="8">
    <location>
        <begin position="75"/>
        <end position="286"/>
    </location>
</feature>
<dbReference type="PANTHER" id="PTHR43227:SF7">
    <property type="entry name" value="ARABINOOLIGOSACCHARIDES TRANSPORT SYSTEM PERMEASE PROTEIN ARAP"/>
    <property type="match status" value="1"/>
</dbReference>
<dbReference type="EMBL" id="JTHP01000011">
    <property type="protein sequence ID" value="KJD46114.1"/>
    <property type="molecule type" value="Genomic_DNA"/>
</dbReference>
<dbReference type="Gene3D" id="1.10.3720.10">
    <property type="entry name" value="MetI-like"/>
    <property type="match status" value="1"/>
</dbReference>
<keyword evidence="4 7" id="KW-0812">Transmembrane</keyword>
<sequence>MYPFGKGAARLMPYLLLSIPVLLYLLLGFGPSMVTVLFSFTDASGVPGQTWNFVGFENYMTFFTSSDSGDRIASIGRSLYFAVAVVVIQNAVGLFMAVIINKKLKGDVFYRAVFFLPVVLGVTVSGLIWQLIANPLGGPAQAMMNFFGTSSNFFGDYDIAFELIIFVQIWMYMGYSMTIFLAGLQSIPNDLYEAGYMDGASGWKAFKNITFPMIAPSFTVNMLLSIIGALQTFDIIYVLTGGKFNTTTLAFDVYATAFGSGTSDYGLASAVAMIQFLFVFTVSMIALYYLRRREVEM</sequence>
<evidence type="ECO:0000259" key="8">
    <source>
        <dbReference type="PROSITE" id="PS50928"/>
    </source>
</evidence>
<keyword evidence="10" id="KW-1185">Reference proteome</keyword>
<evidence type="ECO:0000256" key="4">
    <source>
        <dbReference type="ARBA" id="ARBA00022692"/>
    </source>
</evidence>
<dbReference type="OrthoDB" id="9804439at2"/>
<dbReference type="PATRIC" id="fig|159743.3.peg.1768"/>
<feature type="transmembrane region" description="Helical" evidence="7">
    <location>
        <begin position="267"/>
        <end position="290"/>
    </location>
</feature>
<dbReference type="InterPro" id="IPR035906">
    <property type="entry name" value="MetI-like_sf"/>
</dbReference>
<evidence type="ECO:0000256" key="5">
    <source>
        <dbReference type="ARBA" id="ARBA00022989"/>
    </source>
</evidence>
<dbReference type="GO" id="GO:0055085">
    <property type="term" value="P:transmembrane transport"/>
    <property type="evidence" value="ECO:0007669"/>
    <property type="project" value="InterPro"/>
</dbReference>
<feature type="transmembrane region" description="Helical" evidence="7">
    <location>
        <begin position="205"/>
        <end position="230"/>
    </location>
</feature>
<organism evidence="9 10">
    <name type="scientific">Paenibacillus terrae</name>
    <dbReference type="NCBI Taxonomy" id="159743"/>
    <lineage>
        <taxon>Bacteria</taxon>
        <taxon>Bacillati</taxon>
        <taxon>Bacillota</taxon>
        <taxon>Bacilli</taxon>
        <taxon>Bacillales</taxon>
        <taxon>Paenibacillaceae</taxon>
        <taxon>Paenibacillus</taxon>
    </lineage>
</organism>
<keyword evidence="6 7" id="KW-0472">Membrane</keyword>
<feature type="transmembrane region" description="Helical" evidence="7">
    <location>
        <begin position="159"/>
        <end position="184"/>
    </location>
</feature>
<feature type="transmembrane region" description="Helical" evidence="7">
    <location>
        <begin position="112"/>
        <end position="132"/>
    </location>
</feature>